<gene>
    <name evidence="4" type="ORF">SAMN02745941_03169</name>
</gene>
<dbReference type="InterPro" id="IPR035940">
    <property type="entry name" value="CAP_sf"/>
</dbReference>
<evidence type="ECO:0000313" key="4">
    <source>
        <dbReference type="EMBL" id="SHI25462.1"/>
    </source>
</evidence>
<dbReference type="Proteomes" id="UP000184241">
    <property type="component" value="Unassembled WGS sequence"/>
</dbReference>
<organism evidence="4 5">
    <name type="scientific">Clostridium intestinale DSM 6191</name>
    <dbReference type="NCBI Taxonomy" id="1121320"/>
    <lineage>
        <taxon>Bacteria</taxon>
        <taxon>Bacillati</taxon>
        <taxon>Bacillota</taxon>
        <taxon>Clostridia</taxon>
        <taxon>Eubacteriales</taxon>
        <taxon>Clostridiaceae</taxon>
        <taxon>Clostridium</taxon>
    </lineage>
</organism>
<accession>A0A1M5ZMP9</accession>
<sequence>MKKFISLIMSAMLLGLPLYGCNKANNPNDVTEETTPETIENPTNENATEVPGTPDSNLPAPGVTGDGTAAPGTGTTTPGTGTATPGTGTTQPSTNNNTQTPAAGDTNKDVNQASGDLVTDILNSTNAERQKQGLQPLKLNSAVSKLAAMKSKDMHDKNYFSHTSPTYGDPGKMLTDNGLRYSAMGENIYTSTGMTPTGAYTVNQWMNSPGHRANILSNNYDEIGIGVYYNNGKYYATQIFYKA</sequence>
<dbReference type="CDD" id="cd05379">
    <property type="entry name" value="CAP_bacterial"/>
    <property type="match status" value="1"/>
</dbReference>
<feature type="signal peptide" evidence="2">
    <location>
        <begin position="1"/>
        <end position="24"/>
    </location>
</feature>
<keyword evidence="2" id="KW-0732">Signal</keyword>
<dbReference type="Pfam" id="PF00188">
    <property type="entry name" value="CAP"/>
    <property type="match status" value="1"/>
</dbReference>
<feature type="chain" id="PRO_5011957512" evidence="2">
    <location>
        <begin position="25"/>
        <end position="243"/>
    </location>
</feature>
<evidence type="ECO:0000259" key="3">
    <source>
        <dbReference type="Pfam" id="PF00188"/>
    </source>
</evidence>
<evidence type="ECO:0000256" key="1">
    <source>
        <dbReference type="SAM" id="MobiDB-lite"/>
    </source>
</evidence>
<dbReference type="SUPFAM" id="SSF55797">
    <property type="entry name" value="PR-1-like"/>
    <property type="match status" value="1"/>
</dbReference>
<evidence type="ECO:0000256" key="2">
    <source>
        <dbReference type="SAM" id="SignalP"/>
    </source>
</evidence>
<feature type="domain" description="SCP" evidence="3">
    <location>
        <begin position="122"/>
        <end position="240"/>
    </location>
</feature>
<protein>
    <submittedName>
        <fullName evidence="4">Uncharacterized conserved protein YkwD, contains CAP (CSP/antigen 5/PR1) domain</fullName>
    </submittedName>
</protein>
<dbReference type="InterPro" id="IPR014044">
    <property type="entry name" value="CAP_dom"/>
</dbReference>
<dbReference type="EMBL" id="FQXU01000009">
    <property type="protein sequence ID" value="SHI25462.1"/>
    <property type="molecule type" value="Genomic_DNA"/>
</dbReference>
<feature type="region of interest" description="Disordered" evidence="1">
    <location>
        <begin position="27"/>
        <end position="112"/>
    </location>
</feature>
<feature type="compositionally biased region" description="Low complexity" evidence="1">
    <location>
        <begin position="36"/>
        <end position="49"/>
    </location>
</feature>
<dbReference type="AlphaFoldDB" id="A0A1M5ZMP9"/>
<dbReference type="PANTHER" id="PTHR31157">
    <property type="entry name" value="SCP DOMAIN-CONTAINING PROTEIN"/>
    <property type="match status" value="1"/>
</dbReference>
<reference evidence="4 5" key="1">
    <citation type="submission" date="2016-11" db="EMBL/GenBank/DDBJ databases">
        <authorList>
            <person name="Jaros S."/>
            <person name="Januszkiewicz K."/>
            <person name="Wedrychowicz H."/>
        </authorList>
    </citation>
    <scope>NUCLEOTIDE SEQUENCE [LARGE SCALE GENOMIC DNA]</scope>
    <source>
        <strain evidence="4 5">DSM 6191</strain>
    </source>
</reference>
<dbReference type="Gene3D" id="3.40.33.10">
    <property type="entry name" value="CAP"/>
    <property type="match status" value="1"/>
</dbReference>
<evidence type="ECO:0000313" key="5">
    <source>
        <dbReference type="Proteomes" id="UP000184241"/>
    </source>
</evidence>
<name>A0A1M5ZMP9_9CLOT</name>
<proteinExistence type="predicted"/>
<dbReference type="RefSeq" id="WP_073020965.1">
    <property type="nucleotide sequence ID" value="NZ_FQXU01000009.1"/>
</dbReference>
<feature type="compositionally biased region" description="Low complexity" evidence="1">
    <location>
        <begin position="59"/>
        <end position="103"/>
    </location>
</feature>
<dbReference type="PANTHER" id="PTHR31157:SF1">
    <property type="entry name" value="SCP DOMAIN-CONTAINING PROTEIN"/>
    <property type="match status" value="1"/>
</dbReference>